<feature type="domain" description="Transcriptional repressor PaaX-like C-terminal" evidence="2">
    <location>
        <begin position="171"/>
        <end position="236"/>
    </location>
</feature>
<dbReference type="SUPFAM" id="SSF46785">
    <property type="entry name" value="Winged helix' DNA-binding domain"/>
    <property type="match status" value="1"/>
</dbReference>
<dbReference type="Pfam" id="PF08223">
    <property type="entry name" value="PaaX_C"/>
    <property type="match status" value="1"/>
</dbReference>
<evidence type="ECO:0000259" key="2">
    <source>
        <dbReference type="Pfam" id="PF08223"/>
    </source>
</evidence>
<organism evidence="3 4">
    <name type="scientific">Rubricella aquisinus</name>
    <dbReference type="NCBI Taxonomy" id="2028108"/>
    <lineage>
        <taxon>Bacteria</taxon>
        <taxon>Pseudomonadati</taxon>
        <taxon>Pseudomonadota</taxon>
        <taxon>Alphaproteobacteria</taxon>
        <taxon>Rhodobacterales</taxon>
        <taxon>Paracoccaceae</taxon>
        <taxon>Rubricella</taxon>
    </lineage>
</organism>
<dbReference type="InterPro" id="IPR036390">
    <property type="entry name" value="WH_DNA-bd_sf"/>
</dbReference>
<dbReference type="InterPro" id="IPR013225">
    <property type="entry name" value="PaaX_C"/>
</dbReference>
<dbReference type="InterPro" id="IPR012906">
    <property type="entry name" value="PaaX-like_N"/>
</dbReference>
<evidence type="ECO:0000313" key="4">
    <source>
        <dbReference type="Proteomes" id="UP000553766"/>
    </source>
</evidence>
<keyword evidence="4" id="KW-1185">Reference proteome</keyword>
<dbReference type="Pfam" id="PF07848">
    <property type="entry name" value="PaaX"/>
    <property type="match status" value="1"/>
</dbReference>
<dbReference type="Gene3D" id="1.10.10.10">
    <property type="entry name" value="Winged helix-like DNA-binding domain superfamily/Winged helix DNA-binding domain"/>
    <property type="match status" value="1"/>
</dbReference>
<dbReference type="InterPro" id="IPR036388">
    <property type="entry name" value="WH-like_DNA-bd_sf"/>
</dbReference>
<dbReference type="Proteomes" id="UP000553766">
    <property type="component" value="Unassembled WGS sequence"/>
</dbReference>
<dbReference type="Gene3D" id="3.30.70.2670">
    <property type="match status" value="1"/>
</dbReference>
<proteinExistence type="predicted"/>
<dbReference type="PIRSF" id="PIRSF020623">
    <property type="entry name" value="PaaX"/>
    <property type="match status" value="1"/>
</dbReference>
<accession>A0A840WWW0</accession>
<protein>
    <submittedName>
        <fullName evidence="3">Phenylacetic acid degradation operon negative regulatory protein</fullName>
    </submittedName>
</protein>
<gene>
    <name evidence="3" type="ORF">FHS89_000183</name>
</gene>
<dbReference type="Gene3D" id="1.20.58.1460">
    <property type="match status" value="1"/>
</dbReference>
<name>A0A840WWW0_9RHOB</name>
<evidence type="ECO:0000259" key="1">
    <source>
        <dbReference type="Pfam" id="PF07848"/>
    </source>
</evidence>
<dbReference type="InterPro" id="IPR011965">
    <property type="entry name" value="PaaX_trns_reg"/>
</dbReference>
<dbReference type="GO" id="GO:0006351">
    <property type="term" value="P:DNA-templated transcription"/>
    <property type="evidence" value="ECO:0007669"/>
    <property type="project" value="InterPro"/>
</dbReference>
<reference evidence="3 4" key="1">
    <citation type="submission" date="2020-08" db="EMBL/GenBank/DDBJ databases">
        <title>Genomic Encyclopedia of Type Strains, Phase IV (KMG-IV): sequencing the most valuable type-strain genomes for metagenomic binning, comparative biology and taxonomic classification.</title>
        <authorList>
            <person name="Goeker M."/>
        </authorList>
    </citation>
    <scope>NUCLEOTIDE SEQUENCE [LARGE SCALE GENOMIC DNA]</scope>
    <source>
        <strain evidence="3 4">DSM 103377</strain>
    </source>
</reference>
<evidence type="ECO:0000313" key="3">
    <source>
        <dbReference type="EMBL" id="MBB5514185.1"/>
    </source>
</evidence>
<dbReference type="AlphaFoldDB" id="A0A840WWW0"/>
<feature type="domain" description="Transcriptional repressor PaaX-like N-terminal" evidence="1">
    <location>
        <begin position="22"/>
        <end position="87"/>
    </location>
</feature>
<comment type="caution">
    <text evidence="3">The sequence shown here is derived from an EMBL/GenBank/DDBJ whole genome shotgun (WGS) entry which is preliminary data.</text>
</comment>
<dbReference type="PANTHER" id="PTHR30319">
    <property type="entry name" value="PHENYLACETIC ACID REGULATOR-RELATED TRANSCRIPTIONAL REPRESSOR"/>
    <property type="match status" value="1"/>
</dbReference>
<sequence>MTQDATQAIETLTALGDIKVWSLIVTVLGDRALDGRFIPSAQIAAVLEPIGVKPDALRVSLHRLRRDDWVVSRRVGRTSEYALSTKGISISRRAAHRIYAAAPARDDWVMIVADTAEQQEMFSARPGAARLTPDVFLVPNLPPCGANLTAKATWPLPGWAVARIVEPDVWQGYERLAIVVRMIRRTVAQAEPGMQDAIRILVLHQWRRLVLRHPDVPDAAIGGAWPGAICRAEVQHLLALIPRAGSA</sequence>
<dbReference type="PANTHER" id="PTHR30319:SF1">
    <property type="entry name" value="TRANSCRIPTIONAL REPRESSOR PAAX"/>
    <property type="match status" value="1"/>
</dbReference>
<dbReference type="EMBL" id="JACIJS010000001">
    <property type="protein sequence ID" value="MBB5514185.1"/>
    <property type="molecule type" value="Genomic_DNA"/>
</dbReference>
<dbReference type="RefSeq" id="WP_184007530.1">
    <property type="nucleotide sequence ID" value="NZ_JACIJS010000001.1"/>
</dbReference>